<accession>A0A9P8TSI0</accession>
<evidence type="ECO:0000313" key="1">
    <source>
        <dbReference type="EMBL" id="KAH3688939.1"/>
    </source>
</evidence>
<gene>
    <name evidence="1" type="ORF">WICPIJ_000079</name>
</gene>
<protein>
    <submittedName>
        <fullName evidence="1">Uncharacterized protein</fullName>
    </submittedName>
</protein>
<reference evidence="1" key="2">
    <citation type="submission" date="2021-01" db="EMBL/GenBank/DDBJ databases">
        <authorList>
            <person name="Schikora-Tamarit M.A."/>
        </authorList>
    </citation>
    <scope>NUCLEOTIDE SEQUENCE</scope>
    <source>
        <strain evidence="1">CBS2887</strain>
    </source>
</reference>
<evidence type="ECO:0000313" key="2">
    <source>
        <dbReference type="Proteomes" id="UP000774326"/>
    </source>
</evidence>
<proteinExistence type="predicted"/>
<dbReference type="Proteomes" id="UP000774326">
    <property type="component" value="Unassembled WGS sequence"/>
</dbReference>
<organism evidence="1 2">
    <name type="scientific">Wickerhamomyces pijperi</name>
    <name type="common">Yeast</name>
    <name type="synonym">Pichia pijperi</name>
    <dbReference type="NCBI Taxonomy" id="599730"/>
    <lineage>
        <taxon>Eukaryota</taxon>
        <taxon>Fungi</taxon>
        <taxon>Dikarya</taxon>
        <taxon>Ascomycota</taxon>
        <taxon>Saccharomycotina</taxon>
        <taxon>Saccharomycetes</taxon>
        <taxon>Phaffomycetales</taxon>
        <taxon>Wickerhamomycetaceae</taxon>
        <taxon>Wickerhamomyces</taxon>
    </lineage>
</organism>
<dbReference type="EMBL" id="JAEUBG010000053">
    <property type="protein sequence ID" value="KAH3688939.1"/>
    <property type="molecule type" value="Genomic_DNA"/>
</dbReference>
<reference evidence="1" key="1">
    <citation type="journal article" date="2021" name="Open Biol.">
        <title>Shared evolutionary footprints suggest mitochondrial oxidative damage underlies multiple complex I losses in fungi.</title>
        <authorList>
            <person name="Schikora-Tamarit M.A."/>
            <person name="Marcet-Houben M."/>
            <person name="Nosek J."/>
            <person name="Gabaldon T."/>
        </authorList>
    </citation>
    <scope>NUCLEOTIDE SEQUENCE</scope>
    <source>
        <strain evidence="1">CBS2887</strain>
    </source>
</reference>
<comment type="caution">
    <text evidence="1">The sequence shown here is derived from an EMBL/GenBank/DDBJ whole genome shotgun (WGS) entry which is preliminary data.</text>
</comment>
<sequence>MEIAPEINSANPPVITNLVSPKELNPAVKAKGTVNPSLNPMTMSDITLGSTLPSTLLTKEVKSVIGMDSSSSSSSSLLLLDLAIEPIERSSSFKLLL</sequence>
<name>A0A9P8TSI0_WICPI</name>
<keyword evidence="2" id="KW-1185">Reference proteome</keyword>
<dbReference type="AlphaFoldDB" id="A0A9P8TSI0"/>